<evidence type="ECO:0000313" key="20">
    <source>
        <dbReference type="EMBL" id="GAF25840.1"/>
    </source>
</evidence>
<evidence type="ECO:0000256" key="18">
    <source>
        <dbReference type="HAMAP-Rule" id="MF_01631"/>
    </source>
</evidence>
<feature type="binding site" evidence="18">
    <location>
        <position position="139"/>
    </location>
    <ligand>
        <name>UDP-N-acetyl-alpha-D-glucosamine</name>
        <dbReference type="ChEBI" id="CHEBI:57705"/>
    </ligand>
</feature>
<dbReference type="GO" id="GO:0009245">
    <property type="term" value="P:lipid A biosynthetic process"/>
    <property type="evidence" value="ECO:0007669"/>
    <property type="project" value="UniProtKB-UniRule"/>
</dbReference>
<dbReference type="UniPathway" id="UPA00973"/>
<comment type="caution">
    <text evidence="18">Lacks conserved residue(s) required for the propagation of feature annotation.</text>
</comment>
<keyword evidence="14 18" id="KW-0961">Cell wall biogenesis/degradation</keyword>
<evidence type="ECO:0000256" key="5">
    <source>
        <dbReference type="ARBA" id="ARBA00022679"/>
    </source>
</evidence>
<dbReference type="NCBIfam" id="NF010934">
    <property type="entry name" value="PRK14354.1"/>
    <property type="match status" value="1"/>
</dbReference>
<comment type="catalytic activity">
    <reaction evidence="15 18">
        <text>alpha-D-glucosamine 1-phosphate + acetyl-CoA = N-acetyl-alpha-D-glucosamine 1-phosphate + CoA + H(+)</text>
        <dbReference type="Rhea" id="RHEA:13725"/>
        <dbReference type="ChEBI" id="CHEBI:15378"/>
        <dbReference type="ChEBI" id="CHEBI:57287"/>
        <dbReference type="ChEBI" id="CHEBI:57288"/>
        <dbReference type="ChEBI" id="CHEBI:57776"/>
        <dbReference type="ChEBI" id="CHEBI:58516"/>
        <dbReference type="EC" id="2.3.1.157"/>
    </reaction>
</comment>
<feature type="binding site" evidence="18">
    <location>
        <position position="332"/>
    </location>
    <ligand>
        <name>UDP-N-acetyl-alpha-D-glucosamine</name>
        <dbReference type="ChEBI" id="CHEBI:57705"/>
    </ligand>
</feature>
<dbReference type="InterPro" id="IPR038009">
    <property type="entry name" value="GlmU_C_LbH"/>
</dbReference>
<feature type="binding site" evidence="18">
    <location>
        <position position="376"/>
    </location>
    <ligand>
        <name>UDP-N-acetyl-alpha-D-glucosamine</name>
        <dbReference type="ChEBI" id="CHEBI:57705"/>
    </ligand>
</feature>
<feature type="binding site" evidence="18">
    <location>
        <position position="439"/>
    </location>
    <ligand>
        <name>acetyl-CoA</name>
        <dbReference type="ChEBI" id="CHEBI:57288"/>
    </ligand>
</feature>
<feature type="binding site" evidence="18">
    <location>
        <position position="365"/>
    </location>
    <ligand>
        <name>UDP-N-acetyl-alpha-D-glucosamine</name>
        <dbReference type="ChEBI" id="CHEBI:57705"/>
    </ligand>
</feature>
<keyword evidence="4 18" id="KW-0963">Cytoplasm</keyword>
<comment type="subcellular location">
    <subcellularLocation>
        <location evidence="1 18">Cytoplasm</location>
    </subcellularLocation>
</comment>
<feature type="binding site" evidence="18">
    <location>
        <position position="23"/>
    </location>
    <ligand>
        <name>UDP-N-acetyl-alpha-D-glucosamine</name>
        <dbReference type="ChEBI" id="CHEBI:57705"/>
    </ligand>
</feature>
<feature type="binding site" evidence="18">
    <location>
        <position position="227"/>
    </location>
    <ligand>
        <name>Mg(2+)</name>
        <dbReference type="ChEBI" id="CHEBI:18420"/>
    </ligand>
</feature>
<evidence type="ECO:0000256" key="17">
    <source>
        <dbReference type="ARBA" id="ARBA00049628"/>
    </source>
</evidence>
<evidence type="ECO:0000256" key="13">
    <source>
        <dbReference type="ARBA" id="ARBA00023315"/>
    </source>
</evidence>
<dbReference type="Proteomes" id="UP000063718">
    <property type="component" value="Unassembled WGS sequence"/>
</dbReference>
<dbReference type="InterPro" id="IPR005882">
    <property type="entry name" value="Bifunctional_GlmU"/>
</dbReference>
<accession>A0A0S6UEN0</accession>
<feature type="binding site" evidence="18">
    <location>
        <position position="102"/>
    </location>
    <ligand>
        <name>Mg(2+)</name>
        <dbReference type="ChEBI" id="CHEBI:18420"/>
    </ligand>
</feature>
<dbReference type="PANTHER" id="PTHR43584">
    <property type="entry name" value="NUCLEOTIDYL TRANSFERASE"/>
    <property type="match status" value="1"/>
</dbReference>
<dbReference type="GO" id="GO:0000902">
    <property type="term" value="P:cell morphogenesis"/>
    <property type="evidence" value="ECO:0007669"/>
    <property type="project" value="UniProtKB-UniRule"/>
</dbReference>
<comment type="subunit">
    <text evidence="18">Homotrimer.</text>
</comment>
<keyword evidence="13 18" id="KW-0012">Acyltransferase</keyword>
<evidence type="ECO:0000256" key="12">
    <source>
        <dbReference type="ARBA" id="ARBA00023268"/>
    </source>
</evidence>
<comment type="pathway">
    <text evidence="18">Nucleotide-sugar biosynthesis; UDP-N-acetyl-alpha-D-glucosamine biosynthesis; UDP-N-acetyl-alpha-D-glucosamine from N-acetyl-alpha-D-glucosamine 1-phosphate: step 1/1.</text>
</comment>
<dbReference type="InterPro" id="IPR011004">
    <property type="entry name" value="Trimer_LpxA-like_sf"/>
</dbReference>
<evidence type="ECO:0000256" key="15">
    <source>
        <dbReference type="ARBA" id="ARBA00048247"/>
    </source>
</evidence>
<keyword evidence="5 18" id="KW-0808">Transferase</keyword>
<evidence type="ECO:0000256" key="10">
    <source>
        <dbReference type="ARBA" id="ARBA00022960"/>
    </source>
</evidence>
<dbReference type="GO" id="GO:0008360">
    <property type="term" value="P:regulation of cell shape"/>
    <property type="evidence" value="ECO:0007669"/>
    <property type="project" value="UniProtKB-KW"/>
</dbReference>
<dbReference type="Gene3D" id="2.160.10.10">
    <property type="entry name" value="Hexapeptide repeat proteins"/>
    <property type="match status" value="1"/>
</dbReference>
<dbReference type="SUPFAM" id="SSF51161">
    <property type="entry name" value="Trimeric LpxA-like enzymes"/>
    <property type="match status" value="1"/>
</dbReference>
<comment type="catalytic activity">
    <reaction evidence="16 18">
        <text>N-acetyl-alpha-D-glucosamine 1-phosphate + UTP + H(+) = UDP-N-acetyl-alpha-D-glucosamine + diphosphate</text>
        <dbReference type="Rhea" id="RHEA:13509"/>
        <dbReference type="ChEBI" id="CHEBI:15378"/>
        <dbReference type="ChEBI" id="CHEBI:33019"/>
        <dbReference type="ChEBI" id="CHEBI:46398"/>
        <dbReference type="ChEBI" id="CHEBI:57705"/>
        <dbReference type="ChEBI" id="CHEBI:57776"/>
        <dbReference type="EC" id="2.7.7.23"/>
    </reaction>
</comment>
<dbReference type="UniPathway" id="UPA00113">
    <property type="reaction ID" value="UER00532"/>
</dbReference>
<dbReference type="GO" id="GO:0006048">
    <property type="term" value="P:UDP-N-acetylglucosamine biosynthetic process"/>
    <property type="evidence" value="ECO:0007669"/>
    <property type="project" value="UniProtKB-UniPathway"/>
</dbReference>
<dbReference type="EC" id="2.7.7.23" evidence="18"/>
<evidence type="ECO:0000256" key="7">
    <source>
        <dbReference type="ARBA" id="ARBA00022723"/>
    </source>
</evidence>
<dbReference type="InterPro" id="IPR025877">
    <property type="entry name" value="MobA-like_NTP_Trfase"/>
</dbReference>
<feature type="binding site" evidence="18">
    <location>
        <position position="350"/>
    </location>
    <ligand>
        <name>UDP-N-acetyl-alpha-D-glucosamine</name>
        <dbReference type="ChEBI" id="CHEBI:57705"/>
    </ligand>
</feature>
<evidence type="ECO:0000256" key="14">
    <source>
        <dbReference type="ARBA" id="ARBA00023316"/>
    </source>
</evidence>
<feature type="region of interest" description="Linker" evidence="18">
    <location>
        <begin position="230"/>
        <end position="250"/>
    </location>
</feature>
<reference evidence="20" key="1">
    <citation type="journal article" date="2014" name="Gene">
        <title>Genome-guided analysis of transformation efficiency and carbon dioxide assimilation by Moorella thermoacetica Y72.</title>
        <authorList>
            <person name="Tsukahara K."/>
            <person name="Kita A."/>
            <person name="Nakashimada Y."/>
            <person name="Hoshino T."/>
            <person name="Murakami K."/>
        </authorList>
    </citation>
    <scope>NUCLEOTIDE SEQUENCE [LARGE SCALE GENOMIC DNA]</scope>
    <source>
        <strain evidence="20">Y72</strain>
    </source>
</reference>
<feature type="binding site" evidence="18">
    <location>
        <position position="73"/>
    </location>
    <ligand>
        <name>UDP-N-acetyl-alpha-D-glucosamine</name>
        <dbReference type="ChEBI" id="CHEBI:57705"/>
    </ligand>
</feature>
<evidence type="ECO:0000256" key="1">
    <source>
        <dbReference type="ARBA" id="ARBA00004496"/>
    </source>
</evidence>
<dbReference type="GO" id="GO:0071555">
    <property type="term" value="P:cell wall organization"/>
    <property type="evidence" value="ECO:0007669"/>
    <property type="project" value="UniProtKB-KW"/>
</dbReference>
<feature type="active site" description="Proton acceptor" evidence="18">
    <location>
        <position position="362"/>
    </location>
</feature>
<evidence type="ECO:0000256" key="2">
    <source>
        <dbReference type="ARBA" id="ARBA00007707"/>
    </source>
</evidence>
<dbReference type="CDD" id="cd03353">
    <property type="entry name" value="LbH_GlmU_C"/>
    <property type="match status" value="1"/>
</dbReference>
<evidence type="ECO:0000256" key="3">
    <source>
        <dbReference type="ARBA" id="ARBA00007947"/>
    </source>
</evidence>
<comment type="similarity">
    <text evidence="3 18">In the N-terminal section; belongs to the N-acetylglucosamine-1-phosphate uridyltransferase family.</text>
</comment>
<feature type="binding site" evidence="18">
    <location>
        <position position="169"/>
    </location>
    <ligand>
        <name>UDP-N-acetyl-alpha-D-glucosamine</name>
        <dbReference type="ChEBI" id="CHEBI:57705"/>
    </ligand>
</feature>
<feature type="binding site" evidence="18">
    <location>
        <begin position="385"/>
        <end position="386"/>
    </location>
    <ligand>
        <name>acetyl-CoA</name>
        <dbReference type="ChEBI" id="CHEBI:57288"/>
    </ligand>
</feature>
<evidence type="ECO:0000256" key="16">
    <source>
        <dbReference type="ARBA" id="ARBA00048493"/>
    </source>
</evidence>
<keyword evidence="12 18" id="KW-0511">Multifunctional enzyme</keyword>
<dbReference type="GO" id="GO:0000287">
    <property type="term" value="F:magnesium ion binding"/>
    <property type="evidence" value="ECO:0007669"/>
    <property type="project" value="UniProtKB-UniRule"/>
</dbReference>
<dbReference type="InterPro" id="IPR018357">
    <property type="entry name" value="Hexapep_transf_CS"/>
</dbReference>
<dbReference type="Pfam" id="PF00132">
    <property type="entry name" value="Hexapep"/>
    <property type="match status" value="1"/>
</dbReference>
<keyword evidence="9 18" id="KW-0460">Magnesium</keyword>
<feature type="binding site" evidence="18">
    <location>
        <begin position="78"/>
        <end position="79"/>
    </location>
    <ligand>
        <name>UDP-N-acetyl-alpha-D-glucosamine</name>
        <dbReference type="ChEBI" id="CHEBI:57705"/>
    </ligand>
</feature>
<dbReference type="PANTHER" id="PTHR43584:SF3">
    <property type="entry name" value="BIFUNCTIONAL PROTEIN GLMU"/>
    <property type="match status" value="1"/>
</dbReference>
<keyword evidence="6 18" id="KW-0548">Nucleotidyltransferase</keyword>
<comment type="pathway">
    <text evidence="18">Nucleotide-sugar biosynthesis; UDP-N-acetyl-alpha-D-glucosamine biosynthesis; N-acetyl-alpha-D-glucosamine 1-phosphate from alpha-D-glucosamine 6-phosphate (route II): step 2/2.</text>
</comment>
<dbReference type="Pfam" id="PF12804">
    <property type="entry name" value="NTP_transf_3"/>
    <property type="match status" value="1"/>
</dbReference>
<evidence type="ECO:0000256" key="8">
    <source>
        <dbReference type="ARBA" id="ARBA00022737"/>
    </source>
</evidence>
<comment type="function">
    <text evidence="17 18">Catalyzes the last two sequential reactions in the de novo biosynthetic pathway for UDP-N-acetylglucosamine (UDP-GlcNAc). The C-terminal domain catalyzes the transfer of acetyl group from acetyl coenzyme A to glucosamine-1-phosphate (GlcN-1-P) to produce N-acetylglucosamine-1-phosphate (GlcNAc-1-P), which is converted into UDP-GlcNAc by the transfer of uridine 5-monophosphate (from uridine 5-triphosphate), a reaction catalyzed by the N-terminal domain.</text>
</comment>
<dbReference type="PROSITE" id="PS00101">
    <property type="entry name" value="HEXAPEP_TRANSFERASES"/>
    <property type="match status" value="1"/>
</dbReference>
<keyword evidence="11 18" id="KW-0573">Peptidoglycan synthesis</keyword>
<dbReference type="InterPro" id="IPR001451">
    <property type="entry name" value="Hexapep"/>
</dbReference>
<dbReference type="SUPFAM" id="SSF53448">
    <property type="entry name" value="Nucleotide-diphospho-sugar transferases"/>
    <property type="match status" value="1"/>
</dbReference>
<evidence type="ECO:0000256" key="11">
    <source>
        <dbReference type="ARBA" id="ARBA00022984"/>
    </source>
</evidence>
<keyword evidence="10 18" id="KW-0133">Cell shape</keyword>
<feature type="region of interest" description="N-acetyltransferase" evidence="18">
    <location>
        <begin position="251"/>
        <end position="460"/>
    </location>
</feature>
<dbReference type="EC" id="2.3.1.157" evidence="18"/>
<dbReference type="AlphaFoldDB" id="A0A0S6UEN0"/>
<evidence type="ECO:0000259" key="19">
    <source>
        <dbReference type="Pfam" id="PF12804"/>
    </source>
</evidence>
<protein>
    <recommendedName>
        <fullName evidence="18">Bifunctional protein GlmU</fullName>
    </recommendedName>
    <domain>
        <recommendedName>
            <fullName evidence="18">UDP-N-acetylglucosamine pyrophosphorylase</fullName>
            <ecNumber evidence="18">2.7.7.23</ecNumber>
        </recommendedName>
        <alternativeName>
            <fullName evidence="18">N-acetylglucosamine-1-phosphate uridyltransferase</fullName>
        </alternativeName>
    </domain>
    <domain>
        <recommendedName>
            <fullName evidence="18">Glucosamine-1-phosphate N-acetyltransferase</fullName>
            <ecNumber evidence="18">2.3.1.157</ecNumber>
        </recommendedName>
    </domain>
</protein>
<feature type="domain" description="MobA-like NTP transferase" evidence="19">
    <location>
        <begin position="6"/>
        <end position="129"/>
    </location>
</feature>
<feature type="binding site" evidence="18">
    <location>
        <position position="379"/>
    </location>
    <ligand>
        <name>acetyl-CoA</name>
        <dbReference type="ChEBI" id="CHEBI:57288"/>
    </ligand>
</feature>
<feature type="binding site" evidence="18">
    <location>
        <position position="154"/>
    </location>
    <ligand>
        <name>UDP-N-acetyl-alpha-D-glucosamine</name>
        <dbReference type="ChEBI" id="CHEBI:57705"/>
    </ligand>
</feature>
<organism evidence="20">
    <name type="scientific">Moorella thermoacetica Y72</name>
    <dbReference type="NCBI Taxonomy" id="1325331"/>
    <lineage>
        <taxon>Bacteria</taxon>
        <taxon>Bacillati</taxon>
        <taxon>Bacillota</taxon>
        <taxon>Clostridia</taxon>
        <taxon>Neomoorellales</taxon>
        <taxon>Neomoorellaceae</taxon>
        <taxon>Neomoorella</taxon>
    </lineage>
</organism>
<feature type="region of interest" description="Pyrophosphorylase" evidence="18">
    <location>
        <begin position="1"/>
        <end position="229"/>
    </location>
</feature>
<comment type="cofactor">
    <cofactor evidence="18">
        <name>Mg(2+)</name>
        <dbReference type="ChEBI" id="CHEBI:18420"/>
    </cofactor>
    <text evidence="18">Binds 1 Mg(2+) ion per subunit.</text>
</comment>
<dbReference type="CDD" id="cd02540">
    <property type="entry name" value="GT2_GlmU_N_bac"/>
    <property type="match status" value="1"/>
</dbReference>
<dbReference type="InterPro" id="IPR029044">
    <property type="entry name" value="Nucleotide-diphossugar_trans"/>
</dbReference>
<dbReference type="GO" id="GO:0005737">
    <property type="term" value="C:cytoplasm"/>
    <property type="evidence" value="ECO:0007669"/>
    <property type="project" value="UniProtKB-SubCell"/>
</dbReference>
<evidence type="ECO:0000256" key="9">
    <source>
        <dbReference type="ARBA" id="ARBA00022842"/>
    </source>
</evidence>
<keyword evidence="7 18" id="KW-0479">Metal-binding</keyword>
<dbReference type="RefSeq" id="WP_025773652.1">
    <property type="nucleotide sequence ID" value="NZ_DF238840.1"/>
</dbReference>
<evidence type="ECO:0000256" key="4">
    <source>
        <dbReference type="ARBA" id="ARBA00022490"/>
    </source>
</evidence>
<dbReference type="NCBIfam" id="TIGR01173">
    <property type="entry name" value="glmU"/>
    <property type="match status" value="1"/>
</dbReference>
<dbReference type="GO" id="GO:0009252">
    <property type="term" value="P:peptidoglycan biosynthetic process"/>
    <property type="evidence" value="ECO:0007669"/>
    <property type="project" value="UniProtKB-UniRule"/>
</dbReference>
<dbReference type="Gene3D" id="3.90.550.10">
    <property type="entry name" value="Spore Coat Polysaccharide Biosynthesis Protein SpsA, Chain A"/>
    <property type="match status" value="1"/>
</dbReference>
<dbReference type="GO" id="GO:0016020">
    <property type="term" value="C:membrane"/>
    <property type="evidence" value="ECO:0007669"/>
    <property type="project" value="GOC"/>
</dbReference>
<comment type="similarity">
    <text evidence="2 18">In the C-terminal section; belongs to the transferase hexapeptide repeat family.</text>
</comment>
<keyword evidence="8 18" id="KW-0677">Repeat</keyword>
<comment type="pathway">
    <text evidence="18">Bacterial outer membrane biogenesis; LPS lipid A biosynthesis.</text>
</comment>
<dbReference type="HAMAP" id="MF_01631">
    <property type="entry name" value="GlmU"/>
    <property type="match status" value="1"/>
</dbReference>
<dbReference type="EMBL" id="DF238840">
    <property type="protein sequence ID" value="GAF25840.1"/>
    <property type="molecule type" value="Genomic_DNA"/>
</dbReference>
<dbReference type="GO" id="GO:0019134">
    <property type="term" value="F:glucosamine-1-phosphate N-acetyltransferase activity"/>
    <property type="evidence" value="ECO:0007669"/>
    <property type="project" value="UniProtKB-UniRule"/>
</dbReference>
<dbReference type="GO" id="GO:0003977">
    <property type="term" value="F:UDP-N-acetylglucosamine diphosphorylase activity"/>
    <property type="evidence" value="ECO:0007669"/>
    <property type="project" value="UniProtKB-UniRule"/>
</dbReference>
<sequence length="460" mass="48684">MADTVAVILAAGQGKRMHSRRPKVLHRIAGRCLVEHVLAAVGEAGIEKQIVVIGHGAEEVREALGPEYTYVLQEQQLGTGHALARAREAAGTAATVLVLCGDTPLLRPATLARLLKEHRDRQAAVTILTAVLDDPTGYGRIIRDGQGMVAGIVEERDANPVEKAIREINTGIYCFEAAYLWPFLEQLQPNNDQGEYYLTDVVGLACRENLPVQAVAAGDPEEILGVNDRAQLAKAGAILRRRINMGLMQAGVTIIDPETTYIDATVRIGPDTIIYPGTFLEGNTIIEEGCSLGPGTTLRDCQVGKGSQVIHTVALESEIGPGCQVGPFAYLRPGTVLDARVKVGDFVEIKASRIGAGSKVPHLTYLGDTTVGTGVNIGAGTITCNYDGEKKWPTVIEDGAFIGSNSNLVAPVRVGAGALVGAGSTITEDVPAGSMALARGRQVNLSGRSKKSSEKRQEKG</sequence>
<gene>
    <name evidence="18" type="primary">glmU</name>
    <name evidence="20" type="ORF">MTY_1177</name>
</gene>
<feature type="binding site" evidence="18">
    <location>
        <begin position="9"/>
        <end position="12"/>
    </location>
    <ligand>
        <name>UDP-N-acetyl-alpha-D-glucosamine</name>
        <dbReference type="ChEBI" id="CHEBI:57705"/>
    </ligand>
</feature>
<dbReference type="InterPro" id="IPR050065">
    <property type="entry name" value="GlmU-like"/>
</dbReference>
<name>A0A0S6UEN0_NEOTH</name>
<feature type="binding site" evidence="18">
    <location>
        <position position="404"/>
    </location>
    <ligand>
        <name>acetyl-CoA</name>
        <dbReference type="ChEBI" id="CHEBI:57288"/>
    </ligand>
</feature>
<feature type="binding site" evidence="18">
    <location>
        <position position="422"/>
    </location>
    <ligand>
        <name>acetyl-CoA</name>
        <dbReference type="ChEBI" id="CHEBI:57288"/>
    </ligand>
</feature>
<evidence type="ECO:0000256" key="6">
    <source>
        <dbReference type="ARBA" id="ARBA00022695"/>
    </source>
</evidence>
<feature type="binding site" evidence="18">
    <location>
        <position position="227"/>
    </location>
    <ligand>
        <name>UDP-N-acetyl-alpha-D-glucosamine</name>
        <dbReference type="ChEBI" id="CHEBI:57705"/>
    </ligand>
</feature>
<proteinExistence type="inferred from homology"/>